<accession>A0AAD3SI09</accession>
<organism evidence="1 2">
    <name type="scientific">Nepenthes gracilis</name>
    <name type="common">Slender pitcher plant</name>
    <dbReference type="NCBI Taxonomy" id="150966"/>
    <lineage>
        <taxon>Eukaryota</taxon>
        <taxon>Viridiplantae</taxon>
        <taxon>Streptophyta</taxon>
        <taxon>Embryophyta</taxon>
        <taxon>Tracheophyta</taxon>
        <taxon>Spermatophyta</taxon>
        <taxon>Magnoliopsida</taxon>
        <taxon>eudicotyledons</taxon>
        <taxon>Gunneridae</taxon>
        <taxon>Pentapetalae</taxon>
        <taxon>Caryophyllales</taxon>
        <taxon>Nepenthaceae</taxon>
        <taxon>Nepenthes</taxon>
    </lineage>
</organism>
<protein>
    <submittedName>
        <fullName evidence="1">Uncharacterized protein</fullName>
    </submittedName>
</protein>
<proteinExistence type="predicted"/>
<evidence type="ECO:0000313" key="1">
    <source>
        <dbReference type="EMBL" id="GMH10999.1"/>
    </source>
</evidence>
<gene>
    <name evidence="1" type="ORF">Nepgr_012840</name>
</gene>
<dbReference type="EMBL" id="BSYO01000010">
    <property type="protein sequence ID" value="GMH10999.1"/>
    <property type="molecule type" value="Genomic_DNA"/>
</dbReference>
<dbReference type="Proteomes" id="UP001279734">
    <property type="component" value="Unassembled WGS sequence"/>
</dbReference>
<name>A0AAD3SI09_NEPGR</name>
<dbReference type="AlphaFoldDB" id="A0AAD3SI09"/>
<reference evidence="1" key="1">
    <citation type="submission" date="2023-05" db="EMBL/GenBank/DDBJ databases">
        <title>Nepenthes gracilis genome sequencing.</title>
        <authorList>
            <person name="Fukushima K."/>
        </authorList>
    </citation>
    <scope>NUCLEOTIDE SEQUENCE</scope>
    <source>
        <strain evidence="1">SING2019-196</strain>
    </source>
</reference>
<sequence>MPRIFHQTPTPTHWVSSSYAAKLGNASGVYDITKYGGMPGNADVSQALTNAWKETCASTTPSQAVIPHNAQIFTQRTLQKGLMEAVFSMAKDQSLGSKTNVQKKENASHSLIWHPHRKIGWCQHHESDKLDRI</sequence>
<keyword evidence="2" id="KW-1185">Reference proteome</keyword>
<comment type="caution">
    <text evidence="1">The sequence shown here is derived from an EMBL/GenBank/DDBJ whole genome shotgun (WGS) entry which is preliminary data.</text>
</comment>
<evidence type="ECO:0000313" key="2">
    <source>
        <dbReference type="Proteomes" id="UP001279734"/>
    </source>
</evidence>